<evidence type="ECO:0000313" key="1">
    <source>
        <dbReference type="EMBL" id="GAA0149977.1"/>
    </source>
</evidence>
<organism evidence="1 2">
    <name type="scientific">Lithospermum erythrorhizon</name>
    <name type="common">Purple gromwell</name>
    <name type="synonym">Lithospermum officinale var. erythrorhizon</name>
    <dbReference type="NCBI Taxonomy" id="34254"/>
    <lineage>
        <taxon>Eukaryota</taxon>
        <taxon>Viridiplantae</taxon>
        <taxon>Streptophyta</taxon>
        <taxon>Embryophyta</taxon>
        <taxon>Tracheophyta</taxon>
        <taxon>Spermatophyta</taxon>
        <taxon>Magnoliopsida</taxon>
        <taxon>eudicotyledons</taxon>
        <taxon>Gunneridae</taxon>
        <taxon>Pentapetalae</taxon>
        <taxon>asterids</taxon>
        <taxon>lamiids</taxon>
        <taxon>Boraginales</taxon>
        <taxon>Boraginaceae</taxon>
        <taxon>Boraginoideae</taxon>
        <taxon>Lithospermeae</taxon>
        <taxon>Lithospermum</taxon>
    </lineage>
</organism>
<sequence>MLGNLDVNALRRVLQEHGTAPSLPLSSYPVNAHFQNHVSSSSSERNQVTWSESNPEMEQWMKRVRENGDRALVETQEEQSVFPSPQYETFIRDLGPGFVLSKRYGEDLKNLDLAPDQITGLLSCCPPESPKYMYIVNLAPETRRKTLLRLLDELYDLVKSSSSSSIKRKKSTRYEMIVLATTTTI</sequence>
<dbReference type="EMBL" id="BAABME010017415">
    <property type="protein sequence ID" value="GAA0149977.1"/>
    <property type="molecule type" value="Genomic_DNA"/>
</dbReference>
<comment type="caution">
    <text evidence="1">The sequence shown here is derived from an EMBL/GenBank/DDBJ whole genome shotgun (WGS) entry which is preliminary data.</text>
</comment>
<gene>
    <name evidence="1" type="ORF">LIER_37039</name>
</gene>
<protein>
    <submittedName>
        <fullName evidence="1">Uncharacterized protein</fullName>
    </submittedName>
</protein>
<reference evidence="1 2" key="1">
    <citation type="submission" date="2024-01" db="EMBL/GenBank/DDBJ databases">
        <title>The complete chloroplast genome sequence of Lithospermum erythrorhizon: insights into the phylogenetic relationship among Boraginaceae species and the maternal lineages of purple gromwells.</title>
        <authorList>
            <person name="Okada T."/>
            <person name="Watanabe K."/>
        </authorList>
    </citation>
    <scope>NUCLEOTIDE SEQUENCE [LARGE SCALE GENOMIC DNA]</scope>
</reference>
<dbReference type="AlphaFoldDB" id="A0AAV3PE16"/>
<proteinExistence type="predicted"/>
<accession>A0AAV3PE16</accession>
<keyword evidence="2" id="KW-1185">Reference proteome</keyword>
<name>A0AAV3PE16_LITER</name>
<evidence type="ECO:0000313" key="2">
    <source>
        <dbReference type="Proteomes" id="UP001454036"/>
    </source>
</evidence>
<dbReference type="Proteomes" id="UP001454036">
    <property type="component" value="Unassembled WGS sequence"/>
</dbReference>